<keyword evidence="4 8" id="KW-0547">Nucleotide-binding</keyword>
<dbReference type="Proteomes" id="UP000241868">
    <property type="component" value="Unassembled WGS sequence"/>
</dbReference>
<dbReference type="PROSITE" id="PS00933">
    <property type="entry name" value="FGGY_KINASES_1"/>
    <property type="match status" value="1"/>
</dbReference>
<evidence type="ECO:0000259" key="11">
    <source>
        <dbReference type="Pfam" id="PF02782"/>
    </source>
</evidence>
<evidence type="ECO:0000256" key="5">
    <source>
        <dbReference type="ARBA" id="ARBA00022777"/>
    </source>
</evidence>
<dbReference type="Pfam" id="PF02782">
    <property type="entry name" value="FGGY_C"/>
    <property type="match status" value="1"/>
</dbReference>
<dbReference type="EMBL" id="PXYY01000061">
    <property type="protein sequence ID" value="PSJ79929.1"/>
    <property type="molecule type" value="Genomic_DNA"/>
</dbReference>
<evidence type="ECO:0000256" key="6">
    <source>
        <dbReference type="ARBA" id="ARBA00022840"/>
    </source>
</evidence>
<feature type="domain" description="Carbohydrate kinase FGGY N-terminal" evidence="10">
    <location>
        <begin position="1"/>
        <end position="243"/>
    </location>
</feature>
<keyword evidence="7 8" id="KW-0119">Carbohydrate metabolism</keyword>
<dbReference type="GO" id="GO:0005998">
    <property type="term" value="P:xylulose catabolic process"/>
    <property type="evidence" value="ECO:0007669"/>
    <property type="project" value="UniProtKB-UniRule"/>
</dbReference>
<dbReference type="InterPro" id="IPR043129">
    <property type="entry name" value="ATPase_NBD"/>
</dbReference>
<dbReference type="InterPro" id="IPR050406">
    <property type="entry name" value="FGGY_Carb_Kinase"/>
</dbReference>
<feature type="active site" description="Proton acceptor" evidence="8">
    <location>
        <position position="236"/>
    </location>
</feature>
<dbReference type="SUPFAM" id="SSF53067">
    <property type="entry name" value="Actin-like ATPase domain"/>
    <property type="match status" value="2"/>
</dbReference>
<proteinExistence type="inferred from homology"/>
<sequence length="490" mass="52707">MYLGLDYGTSEIKALLLDKNANIVCTHGLPLSIQRPHPQWSEQSAAEWWQVTNGLMAKMREKAGDAWYAVKAVGLSGQMHGAVLLGEDNQVLRPVILWNDTRSAEECAELESAVPDLHDITGNLAMPGFTAPKLLWVKKHEPEIFVQTASVLLPKDYIRFLMTGKKISEMSDAAGMLWLDVAKRDWSDKVLAATGLTREHMPALIEGSESSGALLPEIAEKWGLSVEVVVAGGGGDNAASAVGVGAVNPGDAFISLGTSGVVFVVNEAYHPAPKDAVHCFCHALPNRWHQMSVMLSAAACLSWYCELIGVREADLLVEIASLSAEQKANAPVFLPYLSGERTPHNDPFASGVFHGIRHSSDRAVMGYAVIEGVGFGIADGVRVLQESGTHIKQCSLLGGGARSLFWAKLLADTLQLPIITHKGGETGGALGAARLAALAAGADEKEVCTKPEIEQVFESEAANADYLARRYALFRALYQQEKAFRQVQAV</sequence>
<keyword evidence="2 8" id="KW-0859">Xylose metabolism</keyword>
<reference evidence="12 13" key="1">
    <citation type="submission" date="2018-03" db="EMBL/GenBank/DDBJ databases">
        <title>Neisseria weixii sp. nov., isolated from the intestinal contents of Tibetan Plateau pika (Ochotona curzoniae) in Yushu, Qinghai Province, China.</title>
        <authorList>
            <person name="Gui Z."/>
        </authorList>
    </citation>
    <scope>NUCLEOTIDE SEQUENCE [LARGE SCALE GENOMIC DNA]</scope>
    <source>
        <strain evidence="12 13">ATCC 51483</strain>
    </source>
</reference>
<dbReference type="GO" id="GO:0005524">
    <property type="term" value="F:ATP binding"/>
    <property type="evidence" value="ECO:0007669"/>
    <property type="project" value="UniProtKB-UniRule"/>
</dbReference>
<dbReference type="PIRSF" id="PIRSF000538">
    <property type="entry name" value="GlpK"/>
    <property type="match status" value="1"/>
</dbReference>
<protein>
    <recommendedName>
        <fullName evidence="8 9">Xylulose kinase</fullName>
        <shortName evidence="8 9">Xylulokinase</shortName>
        <ecNumber evidence="8 9">2.7.1.17</ecNumber>
    </recommendedName>
</protein>
<evidence type="ECO:0000256" key="3">
    <source>
        <dbReference type="ARBA" id="ARBA00022679"/>
    </source>
</evidence>
<evidence type="ECO:0000259" key="10">
    <source>
        <dbReference type="Pfam" id="PF00370"/>
    </source>
</evidence>
<evidence type="ECO:0000256" key="2">
    <source>
        <dbReference type="ARBA" id="ARBA00022629"/>
    </source>
</evidence>
<comment type="similarity">
    <text evidence="1 8 9">Belongs to the FGGY kinase family.</text>
</comment>
<evidence type="ECO:0000256" key="9">
    <source>
        <dbReference type="RuleBase" id="RU364073"/>
    </source>
</evidence>
<evidence type="ECO:0000256" key="4">
    <source>
        <dbReference type="ARBA" id="ARBA00022741"/>
    </source>
</evidence>
<comment type="catalytic activity">
    <reaction evidence="8 9">
        <text>D-xylulose + ATP = D-xylulose 5-phosphate + ADP + H(+)</text>
        <dbReference type="Rhea" id="RHEA:10964"/>
        <dbReference type="ChEBI" id="CHEBI:15378"/>
        <dbReference type="ChEBI" id="CHEBI:17140"/>
        <dbReference type="ChEBI" id="CHEBI:30616"/>
        <dbReference type="ChEBI" id="CHEBI:57737"/>
        <dbReference type="ChEBI" id="CHEBI:456216"/>
        <dbReference type="EC" id="2.7.1.17"/>
    </reaction>
</comment>
<name>A0A2P7TYX7_9NEIS</name>
<dbReference type="InterPro" id="IPR000577">
    <property type="entry name" value="Carb_kinase_FGGY"/>
</dbReference>
<dbReference type="InterPro" id="IPR018483">
    <property type="entry name" value="Carb_kinase_FGGY_CS"/>
</dbReference>
<dbReference type="InterPro" id="IPR018484">
    <property type="entry name" value="FGGY_N"/>
</dbReference>
<keyword evidence="3 8" id="KW-0808">Transferase</keyword>
<dbReference type="InterPro" id="IPR018485">
    <property type="entry name" value="FGGY_C"/>
</dbReference>
<dbReference type="Gene3D" id="3.30.420.40">
    <property type="match status" value="2"/>
</dbReference>
<dbReference type="AlphaFoldDB" id="A0A2P7TYX7"/>
<dbReference type="InterPro" id="IPR006000">
    <property type="entry name" value="Xylulokinase"/>
</dbReference>
<feature type="domain" description="Carbohydrate kinase FGGY C-terminal" evidence="11">
    <location>
        <begin position="253"/>
        <end position="440"/>
    </location>
</feature>
<feature type="site" description="Important for activity" evidence="8">
    <location>
        <position position="6"/>
    </location>
</feature>
<dbReference type="GO" id="GO:0042732">
    <property type="term" value="P:D-xylose metabolic process"/>
    <property type="evidence" value="ECO:0007669"/>
    <property type="project" value="UniProtKB-KW"/>
</dbReference>
<keyword evidence="6 8" id="KW-0067">ATP-binding</keyword>
<evidence type="ECO:0000256" key="7">
    <source>
        <dbReference type="ARBA" id="ARBA00023277"/>
    </source>
</evidence>
<dbReference type="HAMAP" id="MF_02220">
    <property type="entry name" value="XylB"/>
    <property type="match status" value="1"/>
</dbReference>
<comment type="function">
    <text evidence="8">Catalyzes the phosphorylation of D-xylulose to D-xylulose 5-phosphate.</text>
</comment>
<dbReference type="CDD" id="cd07808">
    <property type="entry name" value="ASKHA_NBD_FGGY_EcXK-like"/>
    <property type="match status" value="1"/>
</dbReference>
<organism evidence="12 13">
    <name type="scientific">Neisseria iguanae</name>
    <dbReference type="NCBI Taxonomy" id="90242"/>
    <lineage>
        <taxon>Bacteria</taxon>
        <taxon>Pseudomonadati</taxon>
        <taxon>Pseudomonadota</taxon>
        <taxon>Betaproteobacteria</taxon>
        <taxon>Neisseriales</taxon>
        <taxon>Neisseriaceae</taxon>
        <taxon>Neisseria</taxon>
    </lineage>
</organism>
<evidence type="ECO:0000313" key="12">
    <source>
        <dbReference type="EMBL" id="PSJ79929.1"/>
    </source>
</evidence>
<feature type="binding site" evidence="8">
    <location>
        <begin position="79"/>
        <end position="80"/>
    </location>
    <ligand>
        <name>substrate</name>
    </ligand>
</feature>
<keyword evidence="13" id="KW-1185">Reference proteome</keyword>
<comment type="caution">
    <text evidence="12">The sequence shown here is derived from an EMBL/GenBank/DDBJ whole genome shotgun (WGS) entry which is preliminary data.</text>
</comment>
<dbReference type="EC" id="2.7.1.17" evidence="8 9"/>
<keyword evidence="5 8" id="KW-0418">Kinase</keyword>
<dbReference type="Pfam" id="PF00370">
    <property type="entry name" value="FGGY_N"/>
    <property type="match status" value="1"/>
</dbReference>
<dbReference type="PANTHER" id="PTHR43095:SF6">
    <property type="entry name" value="XYLULOSE KINASE"/>
    <property type="match status" value="1"/>
</dbReference>
<evidence type="ECO:0000256" key="8">
    <source>
        <dbReference type="HAMAP-Rule" id="MF_02220"/>
    </source>
</evidence>
<dbReference type="PANTHER" id="PTHR43095">
    <property type="entry name" value="SUGAR KINASE"/>
    <property type="match status" value="1"/>
</dbReference>
<evidence type="ECO:0000313" key="13">
    <source>
        <dbReference type="Proteomes" id="UP000241868"/>
    </source>
</evidence>
<accession>A0A2P7TYX7</accession>
<dbReference type="RefSeq" id="WP_106742217.1">
    <property type="nucleotide sequence ID" value="NZ_PXYY01000061.1"/>
</dbReference>
<dbReference type="OrthoDB" id="9805576at2"/>
<gene>
    <name evidence="8 9 12" type="primary">xylB</name>
    <name evidence="12" type="ORF">C7N83_09280</name>
</gene>
<dbReference type="GO" id="GO:0004856">
    <property type="term" value="F:D-xylulokinase activity"/>
    <property type="evidence" value="ECO:0007669"/>
    <property type="project" value="UniProtKB-UniRule"/>
</dbReference>
<evidence type="ECO:0000256" key="1">
    <source>
        <dbReference type="ARBA" id="ARBA00009156"/>
    </source>
</evidence>
<dbReference type="NCBIfam" id="TIGR01312">
    <property type="entry name" value="XylB"/>
    <property type="match status" value="1"/>
</dbReference>